<evidence type="ECO:0000256" key="1">
    <source>
        <dbReference type="SAM" id="Phobius"/>
    </source>
</evidence>
<reference evidence="2 3" key="1">
    <citation type="submission" date="2019-03" db="EMBL/GenBank/DDBJ databases">
        <title>Genomic Encyclopedia of Archaeal and Bacterial Type Strains, Phase II (KMG-II): from individual species to whole genera.</title>
        <authorList>
            <person name="Goeker M."/>
        </authorList>
    </citation>
    <scope>NUCLEOTIDE SEQUENCE [LARGE SCALE GENOMIC DNA]</scope>
    <source>
        <strain evidence="2 3">ATCC 25309</strain>
    </source>
</reference>
<accession>A0A4R7SSN5</accession>
<sequence>MHWHRLALVAGLVTILVWGAWQLREHGPGGVPFLPGCHFRRWTGLDCPGCGMTRATAASLNGRFLEAFALNPLGMILLPLALVGLLPETYNWVSKKPIRWQLRPGIKTTRLIVISIFVFWFVRNLPWWPLRAGME</sequence>
<protein>
    <submittedName>
        <fullName evidence="2">Uncharacterized protein DUF2752</fullName>
    </submittedName>
</protein>
<dbReference type="OrthoDB" id="9815897at2"/>
<feature type="transmembrane region" description="Helical" evidence="1">
    <location>
        <begin position="68"/>
        <end position="87"/>
    </location>
</feature>
<dbReference type="AlphaFoldDB" id="A0A4R7SSN5"/>
<keyword evidence="1" id="KW-1133">Transmembrane helix</keyword>
<name>A0A4R7SSN5_9BACT</name>
<evidence type="ECO:0000313" key="2">
    <source>
        <dbReference type="EMBL" id="TDU81208.1"/>
    </source>
</evidence>
<dbReference type="Pfam" id="PF10825">
    <property type="entry name" value="DUF2752"/>
    <property type="match status" value="1"/>
</dbReference>
<evidence type="ECO:0000313" key="3">
    <source>
        <dbReference type="Proteomes" id="UP000295662"/>
    </source>
</evidence>
<keyword evidence="1" id="KW-0812">Transmembrane</keyword>
<gene>
    <name evidence="2" type="ORF">EI77_00511</name>
</gene>
<keyword evidence="1" id="KW-0472">Membrane</keyword>
<keyword evidence="3" id="KW-1185">Reference proteome</keyword>
<organism evidence="2 3">
    <name type="scientific">Prosthecobacter fusiformis</name>
    <dbReference type="NCBI Taxonomy" id="48464"/>
    <lineage>
        <taxon>Bacteria</taxon>
        <taxon>Pseudomonadati</taxon>
        <taxon>Verrucomicrobiota</taxon>
        <taxon>Verrucomicrobiia</taxon>
        <taxon>Verrucomicrobiales</taxon>
        <taxon>Verrucomicrobiaceae</taxon>
        <taxon>Prosthecobacter</taxon>
    </lineage>
</organism>
<comment type="caution">
    <text evidence="2">The sequence shown here is derived from an EMBL/GenBank/DDBJ whole genome shotgun (WGS) entry which is preliminary data.</text>
</comment>
<dbReference type="Proteomes" id="UP000295662">
    <property type="component" value="Unassembled WGS sequence"/>
</dbReference>
<feature type="transmembrane region" description="Helical" evidence="1">
    <location>
        <begin position="108"/>
        <end position="128"/>
    </location>
</feature>
<dbReference type="EMBL" id="SOCA01000001">
    <property type="protein sequence ID" value="TDU81208.1"/>
    <property type="molecule type" value="Genomic_DNA"/>
</dbReference>
<dbReference type="InterPro" id="IPR021215">
    <property type="entry name" value="DUF2752"/>
</dbReference>
<proteinExistence type="predicted"/>
<dbReference type="RefSeq" id="WP_133793180.1">
    <property type="nucleotide sequence ID" value="NZ_SOCA01000001.1"/>
</dbReference>